<proteinExistence type="predicted"/>
<keyword evidence="2" id="KW-1185">Reference proteome</keyword>
<gene>
    <name evidence="1" type="ORF">G5B40_03300</name>
</gene>
<dbReference type="InterPro" id="IPR014917">
    <property type="entry name" value="DUF1800"/>
</dbReference>
<protein>
    <submittedName>
        <fullName evidence="1">DUF1800 domain-containing protein</fullName>
    </submittedName>
</protein>
<dbReference type="Proteomes" id="UP000503336">
    <property type="component" value="Chromosome"/>
</dbReference>
<evidence type="ECO:0000313" key="2">
    <source>
        <dbReference type="Proteomes" id="UP000503336"/>
    </source>
</evidence>
<dbReference type="AlphaFoldDB" id="A0A7M3T6V3"/>
<dbReference type="KEGG" id="hdh:G5B40_03300"/>
<dbReference type="Pfam" id="PF08811">
    <property type="entry name" value="DUF1800"/>
    <property type="match status" value="1"/>
</dbReference>
<evidence type="ECO:0000313" key="1">
    <source>
        <dbReference type="EMBL" id="QIE57734.1"/>
    </source>
</evidence>
<dbReference type="EMBL" id="CP049056">
    <property type="protein sequence ID" value="QIE57734.1"/>
    <property type="molecule type" value="Genomic_DNA"/>
</dbReference>
<name>A0A7M3T6V3_9RHOB</name>
<accession>A0A7M3T6V3</accession>
<sequence length="473" mass="51671">MRRKRHVASCELLTRERRASVKVPRETIAAIRFGYGFRPGETPSRDAAALLATLAPGAALPFDAGPDIGERAARFARFNTLRRENRDNSNRSAMARVQKSIRRQYQTDIRVRALTPVLSPYGFYERLAWFWSNHFAVGGKNLIGKALVGRFEKEAIRPHLAGPFNLLLRAAVTHPAMLLYLDQDRSMGPDSSTGRRRKAGLNENLSREIMELHSLGVGSAYTQGDVRQFAELLTGLGFNRRTGITAFTPARAEPGAETVLGARYGGGPARLADIYRALDDLAANPATARHIARKLAVHFTSDAPSNSLIDHLATAYRRTGGNLSAVYAALLDHDESWSSFGDKVKQPFDFIVSSLRAIGPTPAEIAAALDPADRSLPLIRAMRRLAHTPLEPPGPQGWPESAAKWITPQGLTSRIEWASRLGRIAAERSDPRAFLDLALGGAASPAVSFAAVNAAERWEGIALVLASSEFNRR</sequence>
<reference evidence="1 2" key="1">
    <citation type="submission" date="2020-02" db="EMBL/GenBank/DDBJ databases">
        <title>complete genome sequence of Rhodobacteraceae bacterium.</title>
        <authorList>
            <person name="Park J."/>
            <person name="Kim Y.-S."/>
            <person name="Kim K.-H."/>
        </authorList>
    </citation>
    <scope>NUCLEOTIDE SEQUENCE [LARGE SCALE GENOMIC DNA]</scope>
    <source>
        <strain evidence="1 2">RR4-56</strain>
    </source>
</reference>
<organism evidence="1 2">
    <name type="scientific">Pikeienuella piscinae</name>
    <dbReference type="NCBI Taxonomy" id="2748098"/>
    <lineage>
        <taxon>Bacteria</taxon>
        <taxon>Pseudomonadati</taxon>
        <taxon>Pseudomonadota</taxon>
        <taxon>Alphaproteobacteria</taxon>
        <taxon>Rhodobacterales</taxon>
        <taxon>Paracoccaceae</taxon>
        <taxon>Pikeienuella</taxon>
    </lineage>
</organism>